<dbReference type="EMBL" id="QOWE01000006">
    <property type="protein sequence ID" value="RCR69916.1"/>
    <property type="molecule type" value="Genomic_DNA"/>
</dbReference>
<dbReference type="PIRSF" id="PIRSF002808">
    <property type="entry name" value="Hexose_phosphate_transp"/>
    <property type="match status" value="1"/>
</dbReference>
<feature type="transmembrane region" description="Helical" evidence="5">
    <location>
        <begin position="401"/>
        <end position="423"/>
    </location>
</feature>
<gene>
    <name evidence="7" type="ORF">DUE52_08745</name>
</gene>
<dbReference type="InterPro" id="IPR020846">
    <property type="entry name" value="MFS_dom"/>
</dbReference>
<dbReference type="InterPro" id="IPR000849">
    <property type="entry name" value="Sugar_P_transporter"/>
</dbReference>
<evidence type="ECO:0000256" key="1">
    <source>
        <dbReference type="ARBA" id="ARBA00004141"/>
    </source>
</evidence>
<name>A0A368JSH5_9BACT</name>
<dbReference type="Proteomes" id="UP000253383">
    <property type="component" value="Unassembled WGS sequence"/>
</dbReference>
<comment type="subcellular location">
    <subcellularLocation>
        <location evidence="1">Membrane</location>
        <topology evidence="1">Multi-pass membrane protein</topology>
    </subcellularLocation>
</comment>
<dbReference type="InterPro" id="IPR036259">
    <property type="entry name" value="MFS_trans_sf"/>
</dbReference>
<organism evidence="7 8">
    <name type="scientific">Larkinella punicea</name>
    <dbReference type="NCBI Taxonomy" id="2315727"/>
    <lineage>
        <taxon>Bacteria</taxon>
        <taxon>Pseudomonadati</taxon>
        <taxon>Bacteroidota</taxon>
        <taxon>Cytophagia</taxon>
        <taxon>Cytophagales</taxon>
        <taxon>Spirosomataceae</taxon>
        <taxon>Larkinella</taxon>
    </lineage>
</organism>
<feature type="transmembrane region" description="Helical" evidence="5">
    <location>
        <begin position="305"/>
        <end position="323"/>
    </location>
</feature>
<dbReference type="GO" id="GO:0016020">
    <property type="term" value="C:membrane"/>
    <property type="evidence" value="ECO:0007669"/>
    <property type="project" value="UniProtKB-SubCell"/>
</dbReference>
<feature type="transmembrane region" description="Helical" evidence="5">
    <location>
        <begin position="51"/>
        <end position="70"/>
    </location>
</feature>
<keyword evidence="2 5" id="KW-0812">Transmembrane</keyword>
<reference evidence="7 8" key="1">
    <citation type="submission" date="2018-07" db="EMBL/GenBank/DDBJ databases">
        <title>Genome analysis of Larkinella rosea.</title>
        <authorList>
            <person name="Zhou Z."/>
            <person name="Wang G."/>
        </authorList>
    </citation>
    <scope>NUCLEOTIDE SEQUENCE [LARGE SCALE GENOMIC DNA]</scope>
    <source>
        <strain evidence="8">zzj9</strain>
    </source>
</reference>
<dbReference type="PANTHER" id="PTHR11662:SF285">
    <property type="entry name" value="HEXURONATE TRANSPORTER"/>
    <property type="match status" value="1"/>
</dbReference>
<dbReference type="Gene3D" id="1.20.1250.20">
    <property type="entry name" value="MFS general substrate transporter like domains"/>
    <property type="match status" value="2"/>
</dbReference>
<dbReference type="CDD" id="cd17319">
    <property type="entry name" value="MFS_ExuT_GudP_like"/>
    <property type="match status" value="1"/>
</dbReference>
<dbReference type="OrthoDB" id="9781156at2"/>
<evidence type="ECO:0000256" key="5">
    <source>
        <dbReference type="SAM" id="Phobius"/>
    </source>
</evidence>
<evidence type="ECO:0000313" key="7">
    <source>
        <dbReference type="EMBL" id="RCR69916.1"/>
    </source>
</evidence>
<dbReference type="GO" id="GO:0015134">
    <property type="term" value="F:hexuronate transmembrane transporter activity"/>
    <property type="evidence" value="ECO:0007669"/>
    <property type="project" value="TreeGrafter"/>
</dbReference>
<dbReference type="AlphaFoldDB" id="A0A368JSH5"/>
<feature type="transmembrane region" description="Helical" evidence="5">
    <location>
        <begin position="77"/>
        <end position="96"/>
    </location>
</feature>
<dbReference type="InterPro" id="IPR011701">
    <property type="entry name" value="MFS"/>
</dbReference>
<evidence type="ECO:0000313" key="8">
    <source>
        <dbReference type="Proteomes" id="UP000253383"/>
    </source>
</evidence>
<sequence length="443" mass="48911">MNKAIGRYRWTICALVFFATTINYLDRVVISLLKGDLEKDFNWSESDYADLVVVFQLAYAFGMLGAGSLIDKFGTKIGYTISLTAWSIVGVLTAFAKTTFGFGIARAGLGLSESGNFPAAVKTIAEWFPKKERALATGIFNSGTNVGAILAPLSVPFIAEFWGWQWAFIITGAIGFLWLILWITIYDTPAKHKKVSPEELAYINSDQDEQTEDQTSTEKVSWFKLLTFRQTWAFVIGKMLTDPIWWFYLFWLPAFLKAEYGLEGSAASLPVAVVYTIASVGSIFGGWLPLNLMKKGFPVFRARKTSMFIYALCAIPAVFIQYLGSMGLWLAVLSIGFATSAHQAWSANIFTTVSDMFPKKAVASVIGIGGMAGGLGGMAFSKLAGKLFDHYKELGHLETGYYIMFLICGFGYLLAWLIMHLLVPRYKLIELSSNNTPTGTPVV</sequence>
<feature type="transmembrane region" description="Helical" evidence="5">
    <location>
        <begin position="164"/>
        <end position="186"/>
    </location>
</feature>
<evidence type="ECO:0000256" key="3">
    <source>
        <dbReference type="ARBA" id="ARBA00022989"/>
    </source>
</evidence>
<dbReference type="InterPro" id="IPR050382">
    <property type="entry name" value="MFS_Na/Anion_cotransporter"/>
</dbReference>
<keyword evidence="8" id="KW-1185">Reference proteome</keyword>
<evidence type="ECO:0000259" key="6">
    <source>
        <dbReference type="PROSITE" id="PS50850"/>
    </source>
</evidence>
<protein>
    <submittedName>
        <fullName evidence="7">MFS transporter</fullName>
    </submittedName>
</protein>
<feature type="transmembrane region" description="Helical" evidence="5">
    <location>
        <begin position="362"/>
        <end position="381"/>
    </location>
</feature>
<keyword evidence="3 5" id="KW-1133">Transmembrane helix</keyword>
<feature type="transmembrane region" description="Helical" evidence="5">
    <location>
        <begin position="272"/>
        <end position="293"/>
    </location>
</feature>
<evidence type="ECO:0000256" key="4">
    <source>
        <dbReference type="ARBA" id="ARBA00023136"/>
    </source>
</evidence>
<feature type="domain" description="Major facilitator superfamily (MFS) profile" evidence="6">
    <location>
        <begin position="12"/>
        <end position="427"/>
    </location>
</feature>
<dbReference type="PROSITE" id="PS50850">
    <property type="entry name" value="MFS"/>
    <property type="match status" value="1"/>
</dbReference>
<keyword evidence="4 5" id="KW-0472">Membrane</keyword>
<proteinExistence type="predicted"/>
<evidence type="ECO:0000256" key="2">
    <source>
        <dbReference type="ARBA" id="ARBA00022692"/>
    </source>
</evidence>
<dbReference type="RefSeq" id="WP_114405613.1">
    <property type="nucleotide sequence ID" value="NZ_QOWE01000006.1"/>
</dbReference>
<feature type="transmembrane region" description="Helical" evidence="5">
    <location>
        <begin position="232"/>
        <end position="252"/>
    </location>
</feature>
<dbReference type="Pfam" id="PF07690">
    <property type="entry name" value="MFS_1"/>
    <property type="match status" value="1"/>
</dbReference>
<dbReference type="PANTHER" id="PTHR11662">
    <property type="entry name" value="SOLUTE CARRIER FAMILY 17"/>
    <property type="match status" value="1"/>
</dbReference>
<dbReference type="SUPFAM" id="SSF103473">
    <property type="entry name" value="MFS general substrate transporter"/>
    <property type="match status" value="1"/>
</dbReference>
<comment type="caution">
    <text evidence="7">The sequence shown here is derived from an EMBL/GenBank/DDBJ whole genome shotgun (WGS) entry which is preliminary data.</text>
</comment>
<accession>A0A368JSH5</accession>
<feature type="transmembrane region" description="Helical" evidence="5">
    <location>
        <begin position="329"/>
        <end position="350"/>
    </location>
</feature>